<dbReference type="GO" id="GO:0016491">
    <property type="term" value="F:oxidoreductase activity"/>
    <property type="evidence" value="ECO:0007669"/>
    <property type="project" value="UniProtKB-KW"/>
</dbReference>
<keyword evidence="2" id="KW-0560">Oxidoreductase</keyword>
<evidence type="ECO:0000256" key="1">
    <source>
        <dbReference type="ARBA" id="ARBA00006484"/>
    </source>
</evidence>
<evidence type="ECO:0000256" key="3">
    <source>
        <dbReference type="RuleBase" id="RU000363"/>
    </source>
</evidence>
<dbReference type="EMBL" id="CP018221">
    <property type="protein sequence ID" value="API59753.1"/>
    <property type="molecule type" value="Genomic_DNA"/>
</dbReference>
<gene>
    <name evidence="5" type="ORF">BSL82_10870</name>
</gene>
<evidence type="ECO:0000313" key="6">
    <source>
        <dbReference type="Proteomes" id="UP000182063"/>
    </source>
</evidence>
<accession>A0A1L3ZVU5</accession>
<keyword evidence="6" id="KW-1185">Reference proteome</keyword>
<dbReference type="KEGG" id="sphj:BSL82_10870"/>
<dbReference type="Proteomes" id="UP000182063">
    <property type="component" value="Chromosome"/>
</dbReference>
<dbReference type="OrthoDB" id="7191281at2"/>
<sequence>MKDFRDRVAVVTGAASGIGLGIASSLVKRGVAVVMIDVEATTLEAAAAKLSADGAHVMPLLVDVSDRKAMYSAADQIRSVFGRLDIVVNNAGVVYNSKPLHEIPDEAIDWCINVNIHGVLNGIKAFVPIVVEAGNGGHVVNTGSIGGFQVRKSEHWHQGLYAATKYAVTALSEGLRLDLEHLGIGVSVLAPSAVSTNIGTSDRNRPERYGGPTRGSLDPQVDQMLRTTGVDPDMVGERVVHAIIGNEAYIFTHMDVREWIEARHREIETAFDATQKFLAAR</sequence>
<evidence type="ECO:0000256" key="2">
    <source>
        <dbReference type="ARBA" id="ARBA00023002"/>
    </source>
</evidence>
<organism evidence="5 6">
    <name type="scientific">Tardibacter chloracetimidivorans</name>
    <dbReference type="NCBI Taxonomy" id="1921510"/>
    <lineage>
        <taxon>Bacteria</taxon>
        <taxon>Pseudomonadati</taxon>
        <taxon>Pseudomonadota</taxon>
        <taxon>Alphaproteobacteria</taxon>
        <taxon>Sphingomonadales</taxon>
        <taxon>Sphingomonadaceae</taxon>
        <taxon>Tardibacter</taxon>
    </lineage>
</organism>
<dbReference type="STRING" id="1921510.BSL82_10870"/>
<dbReference type="PANTHER" id="PTHR43115:SF4">
    <property type="entry name" value="DEHYDROGENASE_REDUCTASE SDR FAMILY MEMBER 11"/>
    <property type="match status" value="1"/>
</dbReference>
<comment type="similarity">
    <text evidence="1 3">Belongs to the short-chain dehydrogenases/reductases (SDR) family.</text>
</comment>
<dbReference type="RefSeq" id="WP_072597547.1">
    <property type="nucleotide sequence ID" value="NZ_CP018221.1"/>
</dbReference>
<protein>
    <recommendedName>
        <fullName evidence="7">Short-chain dehydrogenase</fullName>
    </recommendedName>
</protein>
<dbReference type="Gene3D" id="3.40.50.720">
    <property type="entry name" value="NAD(P)-binding Rossmann-like Domain"/>
    <property type="match status" value="1"/>
</dbReference>
<feature type="region of interest" description="Disordered" evidence="4">
    <location>
        <begin position="197"/>
        <end position="218"/>
    </location>
</feature>
<reference evidence="6" key="1">
    <citation type="submission" date="2016-11" db="EMBL/GenBank/DDBJ databases">
        <title>Complete Genome Sequence of alachlor-degrading Sphingomonas sp. strain JJ-A5.</title>
        <authorList>
            <person name="Lee H."/>
            <person name="Ka J.-O."/>
        </authorList>
    </citation>
    <scope>NUCLEOTIDE SEQUENCE [LARGE SCALE GENOMIC DNA]</scope>
    <source>
        <strain evidence="6">JJ-A5</strain>
    </source>
</reference>
<dbReference type="InterPro" id="IPR036291">
    <property type="entry name" value="NAD(P)-bd_dom_sf"/>
</dbReference>
<dbReference type="AlphaFoldDB" id="A0A1L3ZVU5"/>
<evidence type="ECO:0008006" key="7">
    <source>
        <dbReference type="Google" id="ProtNLM"/>
    </source>
</evidence>
<dbReference type="PRINTS" id="PR00081">
    <property type="entry name" value="GDHRDH"/>
</dbReference>
<dbReference type="Pfam" id="PF00106">
    <property type="entry name" value="adh_short"/>
    <property type="match status" value="1"/>
</dbReference>
<dbReference type="PRINTS" id="PR00080">
    <property type="entry name" value="SDRFAMILY"/>
</dbReference>
<dbReference type="InterPro" id="IPR002347">
    <property type="entry name" value="SDR_fam"/>
</dbReference>
<name>A0A1L3ZVU5_9SPHN</name>
<dbReference type="PANTHER" id="PTHR43115">
    <property type="entry name" value="DEHYDROGENASE/REDUCTASE SDR FAMILY MEMBER 11"/>
    <property type="match status" value="1"/>
</dbReference>
<dbReference type="SUPFAM" id="SSF51735">
    <property type="entry name" value="NAD(P)-binding Rossmann-fold domains"/>
    <property type="match status" value="1"/>
</dbReference>
<proteinExistence type="inferred from homology"/>
<evidence type="ECO:0000313" key="5">
    <source>
        <dbReference type="EMBL" id="API59753.1"/>
    </source>
</evidence>
<evidence type="ECO:0000256" key="4">
    <source>
        <dbReference type="SAM" id="MobiDB-lite"/>
    </source>
</evidence>